<protein>
    <submittedName>
        <fullName evidence="4">Uncharacterized protein</fullName>
    </submittedName>
</protein>
<evidence type="ECO:0000313" key="4">
    <source>
        <dbReference type="EMBL" id="CAD7642582.1"/>
    </source>
</evidence>
<proteinExistence type="inferred from homology"/>
<feature type="compositionally biased region" description="Polar residues" evidence="2">
    <location>
        <begin position="122"/>
        <end position="140"/>
    </location>
</feature>
<keyword evidence="5" id="KW-1185">Reference proteome</keyword>
<reference evidence="4" key="1">
    <citation type="submission" date="2020-11" db="EMBL/GenBank/DDBJ databases">
        <authorList>
            <person name="Tran Van P."/>
        </authorList>
    </citation>
    <scope>NUCLEOTIDE SEQUENCE</scope>
</reference>
<feature type="region of interest" description="Disordered" evidence="2">
    <location>
        <begin position="113"/>
        <end position="140"/>
    </location>
</feature>
<gene>
    <name evidence="4" type="ORF">ONB1V03_LOCUS3669</name>
</gene>
<dbReference type="EMBL" id="OC915958">
    <property type="protein sequence ID" value="CAD7642582.1"/>
    <property type="molecule type" value="Genomic_DNA"/>
</dbReference>
<accession>A0A7R9QEC5</accession>
<dbReference type="InterPro" id="IPR051093">
    <property type="entry name" value="Neuroligin/BSAL"/>
</dbReference>
<evidence type="ECO:0000313" key="5">
    <source>
        <dbReference type="Proteomes" id="UP000728032"/>
    </source>
</evidence>
<name>A0A7R9QEC5_9ACAR</name>
<dbReference type="OrthoDB" id="3200163at2759"/>
<dbReference type="AlphaFoldDB" id="A0A7R9QEC5"/>
<evidence type="ECO:0000256" key="1">
    <source>
        <dbReference type="ARBA" id="ARBA00005964"/>
    </source>
</evidence>
<keyword evidence="3" id="KW-0472">Membrane</keyword>
<feature type="transmembrane region" description="Helical" evidence="3">
    <location>
        <begin position="146"/>
        <end position="173"/>
    </location>
</feature>
<dbReference type="PANTHER" id="PTHR43903">
    <property type="entry name" value="NEUROLIGIN"/>
    <property type="match status" value="1"/>
</dbReference>
<comment type="similarity">
    <text evidence="1">Belongs to the type-B carboxylesterase/lipase family.</text>
</comment>
<organism evidence="4">
    <name type="scientific">Oppiella nova</name>
    <dbReference type="NCBI Taxonomy" id="334625"/>
    <lineage>
        <taxon>Eukaryota</taxon>
        <taxon>Metazoa</taxon>
        <taxon>Ecdysozoa</taxon>
        <taxon>Arthropoda</taxon>
        <taxon>Chelicerata</taxon>
        <taxon>Arachnida</taxon>
        <taxon>Acari</taxon>
        <taxon>Acariformes</taxon>
        <taxon>Sarcoptiformes</taxon>
        <taxon>Oribatida</taxon>
        <taxon>Brachypylina</taxon>
        <taxon>Oppioidea</taxon>
        <taxon>Oppiidae</taxon>
        <taxon>Oppiella</taxon>
    </lineage>
</organism>
<sequence length="353" mass="38609">MKVFSMKPKVRDHYHSHRLSFWLQLIPHLHKPGDEDVYLRHHLLQDHENPQTYDGVVRQIAFKFLQPLPTGGPGGPYGTPYPPPKRIRPTLTSLLNNKNILVDDNPNDSVGGVSVIDDSLHPSDSTGAKNSTATALSTNGTDSTGYATALSVTIAIGCSLLILNMLIFAGVYYQLDRNAAKNRDRDAMEVADNNRAISIASAGHNHLLHHSHRTDDGSHPEESTLMLKKSAQHRSSSGQSAHPSPITTLFNAYANDSIAYQSIQNNTNSLRRQSGQGGGGHVVATYGKLATVPEQTAGSVPLHECSIDYNCMTTGGDGSQYIPAPQHQHQELELNNITPNSRMDRHINNQIKI</sequence>
<dbReference type="Proteomes" id="UP000728032">
    <property type="component" value="Unassembled WGS sequence"/>
</dbReference>
<evidence type="ECO:0000256" key="3">
    <source>
        <dbReference type="SAM" id="Phobius"/>
    </source>
</evidence>
<evidence type="ECO:0000256" key="2">
    <source>
        <dbReference type="SAM" id="MobiDB-lite"/>
    </source>
</evidence>
<dbReference type="EMBL" id="CAJPVJ010001133">
    <property type="protein sequence ID" value="CAG2164109.1"/>
    <property type="molecule type" value="Genomic_DNA"/>
</dbReference>
<keyword evidence="3" id="KW-0812">Transmembrane</keyword>
<keyword evidence="3" id="KW-1133">Transmembrane helix</keyword>